<reference evidence="3 4" key="1">
    <citation type="submission" date="2013-03" db="EMBL/GenBank/DDBJ databases">
        <authorList>
            <person name="Fiebig A."/>
            <person name="Goeker M."/>
            <person name="Klenk H.-P.P."/>
        </authorList>
    </citation>
    <scope>NUCLEOTIDE SEQUENCE [LARGE SCALE GENOMIC DNA]</scope>
    <source>
        <strain evidence="3 4">DSM 17492</strain>
    </source>
</reference>
<evidence type="ECO:0000256" key="1">
    <source>
        <dbReference type="SAM" id="MobiDB-lite"/>
    </source>
</evidence>
<dbReference type="PANTHER" id="PTHR34703">
    <property type="entry name" value="ANTIPORTER SUBUNIT MNHG2-RELATED"/>
    <property type="match status" value="1"/>
</dbReference>
<evidence type="ECO:0000313" key="4">
    <source>
        <dbReference type="Proteomes" id="UP000025047"/>
    </source>
</evidence>
<protein>
    <submittedName>
        <fullName evidence="3">pH adaption potassium efflux system protein PhaG</fullName>
    </submittedName>
</protein>
<proteinExistence type="predicted"/>
<feature type="transmembrane region" description="Helical" evidence="2">
    <location>
        <begin position="66"/>
        <end position="87"/>
    </location>
</feature>
<keyword evidence="2" id="KW-0472">Membrane</keyword>
<comment type="caution">
    <text evidence="3">The sequence shown here is derived from an EMBL/GenBank/DDBJ whole genome shotgun (WGS) entry which is preliminary data.</text>
</comment>
<dbReference type="STRING" id="1122180.Lokhon_03049"/>
<sequence length="115" mass="12379">MMLLDLLVTLLLIAGAGFMLVGSYGLLKLDQPMKRLHAPTKASTLGVGSLLMASMVDTFATGDGSLHELLVLAFLFVTAPITGNFIAKVHLHRQRDDNDLPPPPAEEGWATHSEK</sequence>
<dbReference type="EMBL" id="APGJ01000007">
    <property type="protein sequence ID" value="EYD71400.1"/>
    <property type="molecule type" value="Genomic_DNA"/>
</dbReference>
<dbReference type="RefSeq" id="WP_017927485.1">
    <property type="nucleotide sequence ID" value="NZ_KB822995.1"/>
</dbReference>
<dbReference type="PANTHER" id="PTHR34703:SF1">
    <property type="entry name" value="ANTIPORTER SUBUNIT MNHG2-RELATED"/>
    <property type="match status" value="1"/>
</dbReference>
<evidence type="ECO:0000256" key="2">
    <source>
        <dbReference type="SAM" id="Phobius"/>
    </source>
</evidence>
<dbReference type="GO" id="GO:0015385">
    <property type="term" value="F:sodium:proton antiporter activity"/>
    <property type="evidence" value="ECO:0007669"/>
    <property type="project" value="TreeGrafter"/>
</dbReference>
<organism evidence="3 4">
    <name type="scientific">Limimaricola hongkongensis DSM 17492</name>
    <dbReference type="NCBI Taxonomy" id="1122180"/>
    <lineage>
        <taxon>Bacteria</taxon>
        <taxon>Pseudomonadati</taxon>
        <taxon>Pseudomonadota</taxon>
        <taxon>Alphaproteobacteria</taxon>
        <taxon>Rhodobacterales</taxon>
        <taxon>Paracoccaceae</taxon>
        <taxon>Limimaricola</taxon>
    </lineage>
</organism>
<keyword evidence="2" id="KW-1133">Transmembrane helix</keyword>
<name>A0A017HAQ6_9RHOB</name>
<keyword evidence="4" id="KW-1185">Reference proteome</keyword>
<evidence type="ECO:0000313" key="3">
    <source>
        <dbReference type="EMBL" id="EYD71400.1"/>
    </source>
</evidence>
<dbReference type="Pfam" id="PF03334">
    <property type="entry name" value="PhaG_MnhG_YufB"/>
    <property type="match status" value="1"/>
</dbReference>
<dbReference type="InterPro" id="IPR005133">
    <property type="entry name" value="PhaG_MnhG_YufB"/>
</dbReference>
<feature type="region of interest" description="Disordered" evidence="1">
    <location>
        <begin position="94"/>
        <end position="115"/>
    </location>
</feature>
<dbReference type="Proteomes" id="UP000025047">
    <property type="component" value="Unassembled WGS sequence"/>
</dbReference>
<dbReference type="eggNOG" id="COG1320">
    <property type="taxonomic scope" value="Bacteria"/>
</dbReference>
<accession>A0A017HAQ6</accession>
<dbReference type="NCBIfam" id="NF009316">
    <property type="entry name" value="PRK12674.1-5"/>
    <property type="match status" value="1"/>
</dbReference>
<keyword evidence="2" id="KW-0812">Transmembrane</keyword>
<feature type="transmembrane region" description="Helical" evidence="2">
    <location>
        <begin position="6"/>
        <end position="27"/>
    </location>
</feature>
<gene>
    <name evidence="3" type="ORF">Lokhon_03049</name>
</gene>
<dbReference type="AlphaFoldDB" id="A0A017HAQ6"/>
<dbReference type="HOGENOM" id="CLU_121334_1_1_5"/>
<dbReference type="PATRIC" id="fig|1122180.6.peg.3027"/>